<organism evidence="3 4">
    <name type="scientific">Iocasia fonsfrigidae</name>
    <dbReference type="NCBI Taxonomy" id="2682810"/>
    <lineage>
        <taxon>Bacteria</taxon>
        <taxon>Bacillati</taxon>
        <taxon>Bacillota</taxon>
        <taxon>Clostridia</taxon>
        <taxon>Halanaerobiales</taxon>
        <taxon>Halanaerobiaceae</taxon>
        <taxon>Iocasia</taxon>
    </lineage>
</organism>
<reference evidence="3" key="1">
    <citation type="submission" date="2019-12" db="EMBL/GenBank/DDBJ databases">
        <authorList>
            <person name="zhang j."/>
            <person name="sun C.M."/>
        </authorList>
    </citation>
    <scope>NUCLEOTIDE SEQUENCE</scope>
    <source>
        <strain evidence="3">NS-1</strain>
    </source>
</reference>
<name>A0A8A7K8X4_9FIRM</name>
<dbReference type="AlphaFoldDB" id="A0A8A7K8X4"/>
<proteinExistence type="predicted"/>
<gene>
    <name evidence="3" type="ORF">GM661_00560</name>
</gene>
<sequence>MPWTYIDDVLVDATTSESPTFSNRVTDKPVEEGGSIADHVENQPTTLPLECTITGEEGATADEKYDRLLEITQQKEVIEVVGALQVYENMVIEEFNPVKDSAIENGFRCSITLKQIRVVEQETIQVELGVDPVTGTQAQGDNSKTDIRDPGDDDVDEDTLSSILSEIIGAASGDNDSGDDEE</sequence>
<dbReference type="Pfam" id="PF21821">
    <property type="entry name" value="Dit_like"/>
    <property type="match status" value="1"/>
</dbReference>
<feature type="region of interest" description="Disordered" evidence="1">
    <location>
        <begin position="130"/>
        <end position="157"/>
    </location>
</feature>
<feature type="domain" description="Dit-like phage tail protein N-terminal" evidence="2">
    <location>
        <begin position="11"/>
        <end position="126"/>
    </location>
</feature>
<accession>A0A8A7K8X4</accession>
<evidence type="ECO:0000256" key="1">
    <source>
        <dbReference type="SAM" id="MobiDB-lite"/>
    </source>
</evidence>
<dbReference type="KEGG" id="ifn:GM661_00560"/>
<dbReference type="RefSeq" id="WP_230868283.1">
    <property type="nucleotide sequence ID" value="NZ_CP046640.1"/>
</dbReference>
<keyword evidence="4" id="KW-1185">Reference proteome</keyword>
<dbReference type="EMBL" id="CP046640">
    <property type="protein sequence ID" value="QTL96565.1"/>
    <property type="molecule type" value="Genomic_DNA"/>
</dbReference>
<dbReference type="InterPro" id="IPR048494">
    <property type="entry name" value="Dit-like_N"/>
</dbReference>
<evidence type="ECO:0000313" key="3">
    <source>
        <dbReference type="EMBL" id="QTL96565.1"/>
    </source>
</evidence>
<evidence type="ECO:0000259" key="2">
    <source>
        <dbReference type="Pfam" id="PF21821"/>
    </source>
</evidence>
<protein>
    <recommendedName>
        <fullName evidence="2">Dit-like phage tail protein N-terminal domain-containing protein</fullName>
    </recommendedName>
</protein>
<evidence type="ECO:0000313" key="4">
    <source>
        <dbReference type="Proteomes" id="UP000665020"/>
    </source>
</evidence>
<dbReference type="Proteomes" id="UP000665020">
    <property type="component" value="Chromosome"/>
</dbReference>